<proteinExistence type="predicted"/>
<keyword evidence="1" id="KW-0418">Kinase</keyword>
<protein>
    <submittedName>
        <fullName evidence="1">Connector enhancer of kinase suppressor of ras 2</fullName>
    </submittedName>
</protein>
<sequence>MSTFSETIEEIPADSLQDLYRSLELASLSPLGDHQISTKMEYKKSFIKRCSDPVVNEKLHQLRILKSTLKAREEEVAIIDKVLDNPALTSKDFQDWKQMYLDLFLDISQNKPTEDPVTDSDEIDALLDSLAHTHSYIETHV</sequence>
<name>A0ACB8FI23_9SAUR</name>
<gene>
    <name evidence="1" type="primary">CNKSR2_2</name>
    <name evidence="1" type="ORF">K3G42_023231</name>
</gene>
<accession>A0ACB8FI23</accession>
<keyword evidence="2" id="KW-1185">Reference proteome</keyword>
<keyword evidence="1" id="KW-0808">Transferase</keyword>
<organism evidence="1 2">
    <name type="scientific">Sphaerodactylus townsendi</name>
    <dbReference type="NCBI Taxonomy" id="933632"/>
    <lineage>
        <taxon>Eukaryota</taxon>
        <taxon>Metazoa</taxon>
        <taxon>Chordata</taxon>
        <taxon>Craniata</taxon>
        <taxon>Vertebrata</taxon>
        <taxon>Euteleostomi</taxon>
        <taxon>Lepidosauria</taxon>
        <taxon>Squamata</taxon>
        <taxon>Bifurcata</taxon>
        <taxon>Gekkota</taxon>
        <taxon>Sphaerodactylidae</taxon>
        <taxon>Sphaerodactylus</taxon>
    </lineage>
</organism>
<evidence type="ECO:0000313" key="2">
    <source>
        <dbReference type="Proteomes" id="UP000827872"/>
    </source>
</evidence>
<comment type="caution">
    <text evidence="1">The sequence shown here is derived from an EMBL/GenBank/DDBJ whole genome shotgun (WGS) entry which is preliminary data.</text>
</comment>
<dbReference type="EMBL" id="CM037617">
    <property type="protein sequence ID" value="KAH8005068.1"/>
    <property type="molecule type" value="Genomic_DNA"/>
</dbReference>
<reference evidence="1" key="1">
    <citation type="submission" date="2021-08" db="EMBL/GenBank/DDBJ databases">
        <title>The first chromosome-level gecko genome reveals the dynamic sex chromosomes of Neotropical dwarf geckos (Sphaerodactylidae: Sphaerodactylus).</title>
        <authorList>
            <person name="Pinto B.J."/>
            <person name="Keating S.E."/>
            <person name="Gamble T."/>
        </authorList>
    </citation>
    <scope>NUCLEOTIDE SEQUENCE</scope>
    <source>
        <strain evidence="1">TG3544</strain>
    </source>
</reference>
<evidence type="ECO:0000313" key="1">
    <source>
        <dbReference type="EMBL" id="KAH8005068.1"/>
    </source>
</evidence>
<dbReference type="Proteomes" id="UP000827872">
    <property type="component" value="Linkage Group LG04"/>
</dbReference>